<dbReference type="Proteomes" id="UP000321915">
    <property type="component" value="Segment"/>
</dbReference>
<evidence type="ECO:0000313" key="2">
    <source>
        <dbReference type="Proteomes" id="UP000321915"/>
    </source>
</evidence>
<dbReference type="GeneID" id="77936536"/>
<accession>A0A5B8WG22</accession>
<sequence length="103" mass="11752">MTEQNEAYDKGDELIALVTDENLAKLLNPSWVPGITLDYIRTAQQCDFKWEFHKGIKPTYHEKPGAHSMIHECREILGEPHTHTCIDCHLDIDGIDVDGVYES</sequence>
<gene>
    <name evidence="1" type="primary">176</name>
    <name evidence="1" type="ORF">SEA_QUI_176</name>
</gene>
<reference evidence="1 2" key="1">
    <citation type="submission" date="2019-07" db="EMBL/GenBank/DDBJ databases">
        <authorList>
            <person name="Abdullah A."/>
            <person name="Lima G.C."/>
            <person name="Cuneo C.K."/>
            <person name="Ennest D.C."/>
            <person name="Fritz K.J."/>
            <person name="Johnson B.T."/>
            <person name="Larson S.M."/>
            <person name="Lemunyete M.N."/>
            <person name="Murray M.B."/>
            <person name="Osmond D.E."/>
            <person name="Patras K.A."/>
            <person name="Ransibrahmanakul S."/>
            <person name="Simpson K.A."/>
            <person name="Thull B.S."/>
            <person name="Wetzel S."/>
            <person name="Bonilla J.A."/>
            <person name="Klyczek K."/>
            <person name="Garlena R.A."/>
            <person name="Russell D.A."/>
            <person name="Pope W.H."/>
            <person name="Jacobs-Sera D."/>
            <person name="Hatfull G.F."/>
        </authorList>
    </citation>
    <scope>NUCLEOTIDE SEQUENCE [LARGE SCALE GENOMIC DNA]</scope>
</reference>
<evidence type="ECO:0000313" key="1">
    <source>
        <dbReference type="EMBL" id="QED11664.1"/>
    </source>
</evidence>
<name>A0A5B8WG22_9CAUD</name>
<proteinExistence type="predicted"/>
<organism evidence="1 2">
    <name type="scientific">Arthrobacter phage Qui</name>
    <dbReference type="NCBI Taxonomy" id="2603260"/>
    <lineage>
        <taxon>Viruses</taxon>
        <taxon>Duplodnaviria</taxon>
        <taxon>Heunggongvirae</taxon>
        <taxon>Uroviricota</taxon>
        <taxon>Caudoviricetes</taxon>
        <taxon>Quivirus</taxon>
        <taxon>Quivirus qui</taxon>
    </lineage>
</organism>
<dbReference type="RefSeq" id="YP_010660542.1">
    <property type="nucleotide sequence ID" value="NC_070877.1"/>
</dbReference>
<keyword evidence="2" id="KW-1185">Reference proteome</keyword>
<protein>
    <submittedName>
        <fullName evidence="1">Uncharacterized protein</fullName>
    </submittedName>
</protein>
<dbReference type="KEGG" id="vg:77936536"/>
<dbReference type="EMBL" id="MN183282">
    <property type="protein sequence ID" value="QED11664.1"/>
    <property type="molecule type" value="Genomic_DNA"/>
</dbReference>